<dbReference type="InterPro" id="IPR023465">
    <property type="entry name" value="Riboflavin_kinase_dom_sf"/>
</dbReference>
<gene>
    <name evidence="10" type="ORF">FCN18_38370</name>
</gene>
<dbReference type="EMBL" id="SWMS01000057">
    <property type="protein sequence ID" value="TKG58124.1"/>
    <property type="molecule type" value="Genomic_DNA"/>
</dbReference>
<keyword evidence="6" id="KW-0067">ATP-binding</keyword>
<keyword evidence="4" id="KW-0808">Transferase</keyword>
<evidence type="ECO:0000256" key="7">
    <source>
        <dbReference type="ARBA" id="ARBA00047880"/>
    </source>
</evidence>
<evidence type="ECO:0000256" key="3">
    <source>
        <dbReference type="ARBA" id="ARBA00022643"/>
    </source>
</evidence>
<evidence type="ECO:0000313" key="11">
    <source>
        <dbReference type="Proteomes" id="UP000309992"/>
    </source>
</evidence>
<feature type="compositionally biased region" description="Low complexity" evidence="8">
    <location>
        <begin position="41"/>
        <end position="58"/>
    </location>
</feature>
<accession>A0ABY2RU04</accession>
<keyword evidence="5" id="KW-0547">Nucleotide-binding</keyword>
<keyword evidence="11" id="KW-1185">Reference proteome</keyword>
<evidence type="ECO:0000256" key="2">
    <source>
        <dbReference type="ARBA" id="ARBA00022630"/>
    </source>
</evidence>
<keyword evidence="3" id="KW-0288">FMN</keyword>
<protein>
    <recommendedName>
        <fullName evidence="1">riboflavin kinase</fullName>
        <ecNumber evidence="1">2.7.1.26</ecNumber>
    </recommendedName>
</protein>
<dbReference type="EC" id="2.7.1.26" evidence="1"/>
<evidence type="ECO:0000313" key="10">
    <source>
        <dbReference type="EMBL" id="TKG58124.1"/>
    </source>
</evidence>
<evidence type="ECO:0000259" key="9">
    <source>
        <dbReference type="Pfam" id="PF01687"/>
    </source>
</evidence>
<comment type="caution">
    <text evidence="10">The sequence shown here is derived from an EMBL/GenBank/DDBJ whole genome shotgun (WGS) entry which is preliminary data.</text>
</comment>
<reference evidence="10 11" key="1">
    <citation type="journal article" date="2015" name="Antonie Van Leeuwenhoek">
        <title>Prauserella endophytica sp. nov., an endophytic actinobacterium isolated from Tamarix taklamakanensis.</title>
        <authorList>
            <person name="Liu J.M."/>
            <person name="Habden X."/>
            <person name="Guo L."/>
            <person name="Tuo L."/>
            <person name="Jiang Z.K."/>
            <person name="Liu S.W."/>
            <person name="Liu X.F."/>
            <person name="Chen L."/>
            <person name="Li R.F."/>
            <person name="Zhang Y.Q."/>
            <person name="Sun C.H."/>
        </authorList>
    </citation>
    <scope>NUCLEOTIDE SEQUENCE [LARGE SCALE GENOMIC DNA]</scope>
    <source>
        <strain evidence="10 11">CGMCC 4.7182</strain>
    </source>
</reference>
<proteinExistence type="predicted"/>
<evidence type="ECO:0000256" key="5">
    <source>
        <dbReference type="ARBA" id="ARBA00022741"/>
    </source>
</evidence>
<feature type="domain" description="Riboflavin kinase" evidence="9">
    <location>
        <begin position="8"/>
        <end position="32"/>
    </location>
</feature>
<dbReference type="Proteomes" id="UP000309992">
    <property type="component" value="Unassembled WGS sequence"/>
</dbReference>
<feature type="region of interest" description="Disordered" evidence="8">
    <location>
        <begin position="24"/>
        <end position="58"/>
    </location>
</feature>
<dbReference type="InterPro" id="IPR015865">
    <property type="entry name" value="Riboflavin_kinase_bac/euk"/>
</dbReference>
<organism evidence="10 11">
    <name type="scientific">Prauserella endophytica</name>
    <dbReference type="NCBI Taxonomy" id="1592324"/>
    <lineage>
        <taxon>Bacteria</taxon>
        <taxon>Bacillati</taxon>
        <taxon>Actinomycetota</taxon>
        <taxon>Actinomycetes</taxon>
        <taxon>Pseudonocardiales</taxon>
        <taxon>Pseudonocardiaceae</taxon>
        <taxon>Prauserella</taxon>
        <taxon>Prauserella coralliicola group</taxon>
    </lineage>
</organism>
<evidence type="ECO:0000256" key="8">
    <source>
        <dbReference type="SAM" id="MobiDB-lite"/>
    </source>
</evidence>
<comment type="catalytic activity">
    <reaction evidence="7">
        <text>riboflavin + ATP = FMN + ADP + H(+)</text>
        <dbReference type="Rhea" id="RHEA:14357"/>
        <dbReference type="ChEBI" id="CHEBI:15378"/>
        <dbReference type="ChEBI" id="CHEBI:30616"/>
        <dbReference type="ChEBI" id="CHEBI:57986"/>
        <dbReference type="ChEBI" id="CHEBI:58210"/>
        <dbReference type="ChEBI" id="CHEBI:456216"/>
        <dbReference type="EC" id="2.7.1.26"/>
    </reaction>
</comment>
<evidence type="ECO:0000256" key="4">
    <source>
        <dbReference type="ARBA" id="ARBA00022679"/>
    </source>
</evidence>
<sequence length="58" mass="5900">MGEHVLCMVRGVVVIGAQRGRKLGFPTAKVDPGPVSPVLPPTATARPRPRPAGDAGAS</sequence>
<evidence type="ECO:0000256" key="6">
    <source>
        <dbReference type="ARBA" id="ARBA00022840"/>
    </source>
</evidence>
<keyword evidence="2" id="KW-0285">Flavoprotein</keyword>
<dbReference type="SUPFAM" id="SSF82114">
    <property type="entry name" value="Riboflavin kinase-like"/>
    <property type="match status" value="1"/>
</dbReference>
<dbReference type="Pfam" id="PF01687">
    <property type="entry name" value="Flavokinase"/>
    <property type="match status" value="1"/>
</dbReference>
<dbReference type="Gene3D" id="2.40.30.30">
    <property type="entry name" value="Riboflavin kinase-like"/>
    <property type="match status" value="1"/>
</dbReference>
<name>A0ABY2RU04_9PSEU</name>
<evidence type="ECO:0000256" key="1">
    <source>
        <dbReference type="ARBA" id="ARBA00012105"/>
    </source>
</evidence>